<dbReference type="AlphaFoldDB" id="A0A1I7KZ24"/>
<gene>
    <name evidence="2" type="ORF">SAMN05421543_12148</name>
</gene>
<reference evidence="3" key="1">
    <citation type="submission" date="2016-10" db="EMBL/GenBank/DDBJ databases">
        <authorList>
            <person name="Varghese N."/>
        </authorList>
    </citation>
    <scope>NUCLEOTIDE SEQUENCE [LARGE SCALE GENOMIC DNA]</scope>
    <source>
        <strain evidence="3">DSM 17980</strain>
    </source>
</reference>
<dbReference type="EMBL" id="FPBV01000021">
    <property type="protein sequence ID" value="SFV02697.1"/>
    <property type="molecule type" value="Genomic_DNA"/>
</dbReference>
<accession>A0A1I7KZ24</accession>
<organism evidence="2 3">
    <name type="scientific">Alicyclobacillus macrosporangiidus</name>
    <dbReference type="NCBI Taxonomy" id="392015"/>
    <lineage>
        <taxon>Bacteria</taxon>
        <taxon>Bacillati</taxon>
        <taxon>Bacillota</taxon>
        <taxon>Bacilli</taxon>
        <taxon>Bacillales</taxon>
        <taxon>Alicyclobacillaceae</taxon>
        <taxon>Alicyclobacillus</taxon>
    </lineage>
</organism>
<feature type="region of interest" description="Disordered" evidence="1">
    <location>
        <begin position="176"/>
        <end position="223"/>
    </location>
</feature>
<evidence type="ECO:0000256" key="1">
    <source>
        <dbReference type="SAM" id="MobiDB-lite"/>
    </source>
</evidence>
<dbReference type="Proteomes" id="UP000183508">
    <property type="component" value="Unassembled WGS sequence"/>
</dbReference>
<evidence type="ECO:0000313" key="2">
    <source>
        <dbReference type="EMBL" id="SFV02697.1"/>
    </source>
</evidence>
<keyword evidence="3" id="KW-1185">Reference proteome</keyword>
<protein>
    <submittedName>
        <fullName evidence="2">Uncharacterized protein</fullName>
    </submittedName>
</protein>
<name>A0A1I7KZ24_9BACL</name>
<proteinExistence type="predicted"/>
<evidence type="ECO:0000313" key="3">
    <source>
        <dbReference type="Proteomes" id="UP000183508"/>
    </source>
</evidence>
<sequence length="223" mass="25465">MAHGNGWLQWSRGLTPRINEELRRVQRAHSMASMEPRLDAADQHWANLRHLLSRDASMEPRLDAADQLPVRQIGRIRDRASMEPRLDAADQPGVYKACHVEYHDPSTLQWSRGLTPRINDQQLQAMQTAMQLQWSRGLTPRINLAVHRLCTSARLASMEPRLDAADQLFVRFESAKDQGRGASMEPRLDAADQHQSPALRRTHPHASMEPRLDAADQLNRRLN</sequence>